<name>A0ABT6IPN4_9GAMM</name>
<evidence type="ECO:0000256" key="4">
    <source>
        <dbReference type="ARBA" id="ARBA00022679"/>
    </source>
</evidence>
<evidence type="ECO:0000313" key="8">
    <source>
        <dbReference type="Proteomes" id="UP001243298"/>
    </source>
</evidence>
<dbReference type="InterPro" id="IPR023095">
    <property type="entry name" value="Ade_MeTrfase_dom_2"/>
</dbReference>
<dbReference type="Pfam" id="PF02086">
    <property type="entry name" value="MethyltransfD12"/>
    <property type="match status" value="1"/>
</dbReference>
<accession>A0ABT6IPN4</accession>
<dbReference type="PANTHER" id="PTHR30481:SF3">
    <property type="entry name" value="DNA ADENINE METHYLASE"/>
    <property type="match status" value="1"/>
</dbReference>
<dbReference type="EMBL" id="PGFT01000001">
    <property type="protein sequence ID" value="MDH4903799.1"/>
    <property type="molecule type" value="Genomic_DNA"/>
</dbReference>
<keyword evidence="4" id="KW-0808">Transferase</keyword>
<comment type="similarity">
    <text evidence="1">Belongs to the N(4)/N(6)-methyltransferase family.</text>
</comment>
<proteinExistence type="inferred from homology"/>
<evidence type="ECO:0000256" key="1">
    <source>
        <dbReference type="ARBA" id="ARBA00006594"/>
    </source>
</evidence>
<keyword evidence="8" id="KW-1185">Reference proteome</keyword>
<dbReference type="GO" id="GO:0008168">
    <property type="term" value="F:methyltransferase activity"/>
    <property type="evidence" value="ECO:0007669"/>
    <property type="project" value="UniProtKB-KW"/>
</dbReference>
<sequence>MQRRFLVMAKPFVKWVGGKGQLISEITQRLPEYVKNGLPYIYVEPFSGSAALALHLLDSEHPPTAVILNDINTDLVNLYNVIKSYPHELLACLKVIQSEYDQLEDKEAKQPYYYAKRDEFNTRKASDIKHAGLFIFLNRAGFNGLYRVNSKNKFNVPIGSYKKPNFVFEDTILKASEVLSKVEVYNQSYEDTLAHLEQSNKDNLPALFYFDPPYKPLSESSSFTSYSKDSFNDEEQEKLKSFCDLIDKKGYQWLLSNSDTTNLDAENIFFDTLYSEYKIERVKASRSINSKGSKRGQINELLISNY</sequence>
<evidence type="ECO:0000256" key="5">
    <source>
        <dbReference type="ARBA" id="ARBA00022691"/>
    </source>
</evidence>
<dbReference type="Gene3D" id="3.40.50.150">
    <property type="entry name" value="Vaccinia Virus protein VP39"/>
    <property type="match status" value="1"/>
</dbReference>
<dbReference type="EC" id="2.1.1.72" evidence="2"/>
<keyword evidence="5" id="KW-0949">S-adenosyl-L-methionine</keyword>
<protein>
    <recommendedName>
        <fullName evidence="2">site-specific DNA-methyltransferase (adenine-specific)</fullName>
        <ecNumber evidence="2">2.1.1.72</ecNumber>
    </recommendedName>
</protein>
<dbReference type="PRINTS" id="PR00505">
    <property type="entry name" value="D12N6MTFRASE"/>
</dbReference>
<evidence type="ECO:0000256" key="6">
    <source>
        <dbReference type="ARBA" id="ARBA00047942"/>
    </source>
</evidence>
<evidence type="ECO:0000313" key="7">
    <source>
        <dbReference type="EMBL" id="MDH4903799.1"/>
    </source>
</evidence>
<dbReference type="Gene3D" id="1.10.1020.10">
    <property type="entry name" value="Adenine-specific Methyltransferase, Domain 2"/>
    <property type="match status" value="1"/>
</dbReference>
<organism evidence="7 8">
    <name type="scientific">Psychrobacter pocilloporae</name>
    <dbReference type="NCBI Taxonomy" id="1775882"/>
    <lineage>
        <taxon>Bacteria</taxon>
        <taxon>Pseudomonadati</taxon>
        <taxon>Pseudomonadota</taxon>
        <taxon>Gammaproteobacteria</taxon>
        <taxon>Moraxellales</taxon>
        <taxon>Moraxellaceae</taxon>
        <taxon>Psychrobacter</taxon>
    </lineage>
</organism>
<dbReference type="Proteomes" id="UP001243298">
    <property type="component" value="Unassembled WGS sequence"/>
</dbReference>
<gene>
    <name evidence="7" type="ORF">CUR83_01660</name>
</gene>
<comment type="catalytic activity">
    <reaction evidence="6">
        <text>a 2'-deoxyadenosine in DNA + S-adenosyl-L-methionine = an N(6)-methyl-2'-deoxyadenosine in DNA + S-adenosyl-L-homocysteine + H(+)</text>
        <dbReference type="Rhea" id="RHEA:15197"/>
        <dbReference type="Rhea" id="RHEA-COMP:12418"/>
        <dbReference type="Rhea" id="RHEA-COMP:12419"/>
        <dbReference type="ChEBI" id="CHEBI:15378"/>
        <dbReference type="ChEBI" id="CHEBI:57856"/>
        <dbReference type="ChEBI" id="CHEBI:59789"/>
        <dbReference type="ChEBI" id="CHEBI:90615"/>
        <dbReference type="ChEBI" id="CHEBI:90616"/>
        <dbReference type="EC" id="2.1.1.72"/>
    </reaction>
</comment>
<dbReference type="NCBIfam" id="TIGR00571">
    <property type="entry name" value="dam"/>
    <property type="match status" value="1"/>
</dbReference>
<dbReference type="SUPFAM" id="SSF53335">
    <property type="entry name" value="S-adenosyl-L-methionine-dependent methyltransferases"/>
    <property type="match status" value="1"/>
</dbReference>
<dbReference type="InterPro" id="IPR012263">
    <property type="entry name" value="M_m6A_EcoRV"/>
</dbReference>
<dbReference type="GO" id="GO:0032259">
    <property type="term" value="P:methylation"/>
    <property type="evidence" value="ECO:0007669"/>
    <property type="project" value="UniProtKB-KW"/>
</dbReference>
<evidence type="ECO:0000256" key="2">
    <source>
        <dbReference type="ARBA" id="ARBA00011900"/>
    </source>
</evidence>
<dbReference type="PIRSF" id="PIRSF000398">
    <property type="entry name" value="M_m6A_EcoRV"/>
    <property type="match status" value="1"/>
</dbReference>
<dbReference type="PANTHER" id="PTHR30481">
    <property type="entry name" value="DNA ADENINE METHYLASE"/>
    <property type="match status" value="1"/>
</dbReference>
<keyword evidence="3 7" id="KW-0489">Methyltransferase</keyword>
<evidence type="ECO:0000256" key="3">
    <source>
        <dbReference type="ARBA" id="ARBA00022603"/>
    </source>
</evidence>
<reference evidence="7 8" key="1">
    <citation type="submission" date="2017-11" db="EMBL/GenBank/DDBJ databases">
        <title>Whole genome sequencing of Psychrobacter pocilloporae S6-60T(=JCM 31058T=LMG 29157T).</title>
        <authorList>
            <person name="Das S.K."/>
        </authorList>
    </citation>
    <scope>NUCLEOTIDE SEQUENCE [LARGE SCALE GENOMIC DNA]</scope>
    <source>
        <strain evidence="7 8">S6-60</strain>
    </source>
</reference>
<dbReference type="InterPro" id="IPR012327">
    <property type="entry name" value="MeTrfase_D12"/>
</dbReference>
<comment type="caution">
    <text evidence="7">The sequence shown here is derived from an EMBL/GenBank/DDBJ whole genome shotgun (WGS) entry which is preliminary data.</text>
</comment>
<dbReference type="InterPro" id="IPR029063">
    <property type="entry name" value="SAM-dependent_MTases_sf"/>
</dbReference>